<dbReference type="GO" id="GO:0006098">
    <property type="term" value="P:pentose-phosphate shunt"/>
    <property type="evidence" value="ECO:0007669"/>
    <property type="project" value="UniProtKB-UniPathway"/>
</dbReference>
<evidence type="ECO:0000256" key="3">
    <source>
        <dbReference type="ARBA" id="ARBA00010662"/>
    </source>
</evidence>
<feature type="domain" description="Glucosamine/galactosamine-6-phosphate isomerase" evidence="7">
    <location>
        <begin position="133"/>
        <end position="358"/>
    </location>
</feature>
<evidence type="ECO:0000256" key="5">
    <source>
        <dbReference type="ARBA" id="ARBA00022801"/>
    </source>
</evidence>
<comment type="pathway">
    <text evidence="2">Carbohydrate degradation; pentose phosphate pathway; D-ribulose 5-phosphate from D-glucose 6-phosphate (oxidative stage): step 2/3.</text>
</comment>
<evidence type="ECO:0000313" key="8">
    <source>
        <dbReference type="EMBL" id="JAC63944.1"/>
    </source>
</evidence>
<dbReference type="CDD" id="cd01400">
    <property type="entry name" value="6PGL"/>
    <property type="match status" value="1"/>
</dbReference>
<dbReference type="InterPro" id="IPR005900">
    <property type="entry name" value="6-phosphogluconolactonase_DevB"/>
</dbReference>
<dbReference type="GO" id="GO:0005975">
    <property type="term" value="P:carbohydrate metabolic process"/>
    <property type="evidence" value="ECO:0007669"/>
    <property type="project" value="InterPro"/>
</dbReference>
<dbReference type="FunFam" id="3.40.50.1360:FF:000005">
    <property type="entry name" value="6-phosphogluconolactonase"/>
    <property type="match status" value="1"/>
</dbReference>
<evidence type="ECO:0000256" key="2">
    <source>
        <dbReference type="ARBA" id="ARBA00004961"/>
    </source>
</evidence>
<sequence length="379" mass="40204">MLGSVCKPSFSCIRLGNASNTSARHLEGTRPKLRIAAVKQTKLSKETKEVHESAVEEASAEDTPRKSASPSINLIPENGKWSNGIPPVMGAHLMPSGTVCPVSTSSGCGDGQPHVFQYREAEGEGTILQYGNPTQLSVGLARAIERASADAIKEKGSFTVALSGGSLPSLLTMLAGSGGIEFDKWTVFWVDERNVPLSREDSNYKLAMEAFLGRVGIPESQVIKLQEGLPVQQAAKAYEGAMLSLDRAVLPRDEDGLPVIDMVLLGVGPDGHVASLFPNAPQTANRSGSWILPVARSPKPPAERITMSMPVINAAKEVVVVAKGEGKAEIVQRALETQALPGAVPVQLVSPASGRLTWMVDAAAGSLLQPLDWEDRKAF</sequence>
<dbReference type="PANTHER" id="PTHR11054:SF22">
    <property type="entry name" value="6-PHOSPHOGLUCONOLACTONASE 3, CHLOROPLASTIC"/>
    <property type="match status" value="1"/>
</dbReference>
<dbReference type="InterPro" id="IPR039104">
    <property type="entry name" value="6PGL"/>
</dbReference>
<evidence type="ECO:0000256" key="1">
    <source>
        <dbReference type="ARBA" id="ARBA00000832"/>
    </source>
</evidence>
<dbReference type="InterPro" id="IPR037171">
    <property type="entry name" value="NagB/RpiA_transferase-like"/>
</dbReference>
<dbReference type="AlphaFoldDB" id="A0A061QZN3"/>
<proteinExistence type="inferred from homology"/>
<evidence type="ECO:0000256" key="6">
    <source>
        <dbReference type="SAM" id="MobiDB-lite"/>
    </source>
</evidence>
<dbReference type="GO" id="GO:0017057">
    <property type="term" value="F:6-phosphogluconolactonase activity"/>
    <property type="evidence" value="ECO:0007669"/>
    <property type="project" value="UniProtKB-EC"/>
</dbReference>
<dbReference type="NCBIfam" id="TIGR01198">
    <property type="entry name" value="pgl"/>
    <property type="match status" value="1"/>
</dbReference>
<name>A0A061QZN3_9CHLO</name>
<gene>
    <name evidence="8" type="primary">PGL</name>
    <name evidence="8" type="ORF">TSPGSL018_19404</name>
</gene>
<keyword evidence="5" id="KW-0378">Hydrolase</keyword>
<comment type="similarity">
    <text evidence="3">Belongs to the glucosamine/galactosamine-6-phosphate isomerase family. 6-phosphogluconolactonase subfamily.</text>
</comment>
<feature type="compositionally biased region" description="Basic and acidic residues" evidence="6">
    <location>
        <begin position="44"/>
        <end position="54"/>
    </location>
</feature>
<protein>
    <recommendedName>
        <fullName evidence="4">6-phosphogluconolactonase</fullName>
        <ecNumber evidence="4">3.1.1.31</ecNumber>
    </recommendedName>
</protein>
<evidence type="ECO:0000256" key="4">
    <source>
        <dbReference type="ARBA" id="ARBA00013198"/>
    </source>
</evidence>
<dbReference type="UniPathway" id="UPA00115"/>
<dbReference type="InterPro" id="IPR006148">
    <property type="entry name" value="Glc/Gal-6P_isomerase"/>
</dbReference>
<comment type="catalytic activity">
    <reaction evidence="1">
        <text>6-phospho-D-glucono-1,5-lactone + H2O = 6-phospho-D-gluconate + H(+)</text>
        <dbReference type="Rhea" id="RHEA:12556"/>
        <dbReference type="ChEBI" id="CHEBI:15377"/>
        <dbReference type="ChEBI" id="CHEBI:15378"/>
        <dbReference type="ChEBI" id="CHEBI:57955"/>
        <dbReference type="ChEBI" id="CHEBI:58759"/>
        <dbReference type="EC" id="3.1.1.31"/>
    </reaction>
</comment>
<feature type="non-terminal residue" evidence="8">
    <location>
        <position position="379"/>
    </location>
</feature>
<dbReference type="EMBL" id="GBEZ01022917">
    <property type="protein sequence ID" value="JAC63944.1"/>
    <property type="molecule type" value="Transcribed_RNA"/>
</dbReference>
<dbReference type="SUPFAM" id="SSF100950">
    <property type="entry name" value="NagB/RpiA/CoA transferase-like"/>
    <property type="match status" value="1"/>
</dbReference>
<organism evidence="8">
    <name type="scientific">Tetraselmis sp. GSL018</name>
    <dbReference type="NCBI Taxonomy" id="582737"/>
    <lineage>
        <taxon>Eukaryota</taxon>
        <taxon>Viridiplantae</taxon>
        <taxon>Chlorophyta</taxon>
        <taxon>core chlorophytes</taxon>
        <taxon>Chlorodendrophyceae</taxon>
        <taxon>Chlorodendrales</taxon>
        <taxon>Chlorodendraceae</taxon>
        <taxon>Tetraselmis</taxon>
    </lineage>
</organism>
<evidence type="ECO:0000259" key="7">
    <source>
        <dbReference type="Pfam" id="PF01182"/>
    </source>
</evidence>
<reference evidence="8" key="1">
    <citation type="submission" date="2014-05" db="EMBL/GenBank/DDBJ databases">
        <title>The transcriptome of the halophilic microalga Tetraselmis sp. GSL018 isolated from the Great Salt Lake, Utah.</title>
        <authorList>
            <person name="Jinkerson R.E."/>
            <person name="D'Adamo S."/>
            <person name="Posewitz M.C."/>
        </authorList>
    </citation>
    <scope>NUCLEOTIDE SEQUENCE</scope>
    <source>
        <strain evidence="8">GSL018</strain>
    </source>
</reference>
<dbReference type="Gene3D" id="3.40.50.1360">
    <property type="match status" value="1"/>
</dbReference>
<dbReference type="PANTHER" id="PTHR11054">
    <property type="entry name" value="6-PHOSPHOGLUCONOLACTONASE"/>
    <property type="match status" value="1"/>
</dbReference>
<dbReference type="EC" id="3.1.1.31" evidence="4"/>
<dbReference type="Pfam" id="PF01182">
    <property type="entry name" value="Glucosamine_iso"/>
    <property type="match status" value="1"/>
</dbReference>
<feature type="region of interest" description="Disordered" evidence="6">
    <location>
        <begin position="44"/>
        <end position="79"/>
    </location>
</feature>
<accession>A0A061QZN3</accession>